<dbReference type="GO" id="GO:0016579">
    <property type="term" value="P:protein deubiquitination"/>
    <property type="evidence" value="ECO:0007669"/>
    <property type="project" value="TreeGrafter"/>
</dbReference>
<keyword evidence="2" id="KW-0645">Protease</keyword>
<reference evidence="5" key="1">
    <citation type="journal article" date="2016" name="Nat. Genet.">
        <title>The genome sequences of Arachis duranensis and Arachis ipaensis, the diploid ancestors of cultivated peanut.</title>
        <authorList>
            <person name="Bertioli D.J."/>
            <person name="Cannon S.B."/>
            <person name="Froenicke L."/>
            <person name="Huang G."/>
            <person name="Farmer A.D."/>
            <person name="Cannon E.K."/>
            <person name="Liu X."/>
            <person name="Gao D."/>
            <person name="Clevenger J."/>
            <person name="Dash S."/>
            <person name="Ren L."/>
            <person name="Moretzsohn M.C."/>
            <person name="Shirasawa K."/>
            <person name="Huang W."/>
            <person name="Vidigal B."/>
            <person name="Abernathy B."/>
            <person name="Chu Y."/>
            <person name="Niederhuth C.E."/>
            <person name="Umale P."/>
            <person name="Araujo A.C."/>
            <person name="Kozik A."/>
            <person name="Kim K.D."/>
            <person name="Burow M.D."/>
            <person name="Varshney R.K."/>
            <person name="Wang X."/>
            <person name="Zhang X."/>
            <person name="Barkley N."/>
            <person name="Guimaraes P.M."/>
            <person name="Isobe S."/>
            <person name="Guo B."/>
            <person name="Liao B."/>
            <person name="Stalker H.T."/>
            <person name="Schmitz R.J."/>
            <person name="Scheffler B.E."/>
            <person name="Leal-Bertioli S.C."/>
            <person name="Xun X."/>
            <person name="Jackson S.A."/>
            <person name="Michelmore R."/>
            <person name="Ozias-Akins P."/>
        </authorList>
    </citation>
    <scope>NUCLEOTIDE SEQUENCE [LARGE SCALE GENOMIC DNA]</scope>
    <source>
        <strain evidence="5">cv. V14167</strain>
    </source>
</reference>
<dbReference type="RefSeq" id="XP_052107631.1">
    <property type="nucleotide sequence ID" value="XM_052251671.1"/>
</dbReference>
<keyword evidence="5" id="KW-1185">Reference proteome</keyword>
<name>A0A9C6T5B6_ARADU</name>
<evidence type="ECO:0000259" key="4">
    <source>
        <dbReference type="PROSITE" id="PS51858"/>
    </source>
</evidence>
<feature type="domain" description="PPPDE" evidence="4">
    <location>
        <begin position="17"/>
        <end position="154"/>
    </location>
</feature>
<dbReference type="AlphaFoldDB" id="A0A9C6T5B6"/>
<comment type="similarity">
    <text evidence="1">Belongs to the DeSI family.</text>
</comment>
<evidence type="ECO:0000313" key="6">
    <source>
        <dbReference type="RefSeq" id="XP_052107631.1"/>
    </source>
</evidence>
<dbReference type="GeneID" id="107459546"/>
<dbReference type="PANTHER" id="PTHR12378:SF52">
    <property type="entry name" value="F23A5.4 PROTEIN"/>
    <property type="match status" value="1"/>
</dbReference>
<dbReference type="InterPro" id="IPR042266">
    <property type="entry name" value="PPPDE_sf"/>
</dbReference>
<dbReference type="PROSITE" id="PS51858">
    <property type="entry name" value="PPPDE"/>
    <property type="match status" value="1"/>
</dbReference>
<keyword evidence="3" id="KW-0378">Hydrolase</keyword>
<organism evidence="5 6">
    <name type="scientific">Arachis duranensis</name>
    <name type="common">Wild peanut</name>
    <dbReference type="NCBI Taxonomy" id="130453"/>
    <lineage>
        <taxon>Eukaryota</taxon>
        <taxon>Viridiplantae</taxon>
        <taxon>Streptophyta</taxon>
        <taxon>Embryophyta</taxon>
        <taxon>Tracheophyta</taxon>
        <taxon>Spermatophyta</taxon>
        <taxon>Magnoliopsida</taxon>
        <taxon>eudicotyledons</taxon>
        <taxon>Gunneridae</taxon>
        <taxon>Pentapetalae</taxon>
        <taxon>rosids</taxon>
        <taxon>fabids</taxon>
        <taxon>Fabales</taxon>
        <taxon>Fabaceae</taxon>
        <taxon>Papilionoideae</taxon>
        <taxon>50 kb inversion clade</taxon>
        <taxon>dalbergioids sensu lato</taxon>
        <taxon>Dalbergieae</taxon>
        <taxon>Pterocarpus clade</taxon>
        <taxon>Arachis</taxon>
    </lineage>
</organism>
<evidence type="ECO:0000256" key="2">
    <source>
        <dbReference type="ARBA" id="ARBA00022670"/>
    </source>
</evidence>
<dbReference type="KEGG" id="adu:107459546"/>
<dbReference type="Gene3D" id="3.90.1720.30">
    <property type="entry name" value="PPPDE domains"/>
    <property type="match status" value="1"/>
</dbReference>
<dbReference type="Pfam" id="PF05903">
    <property type="entry name" value="Peptidase_C97"/>
    <property type="match status" value="1"/>
</dbReference>
<dbReference type="GO" id="GO:0101005">
    <property type="term" value="F:deubiquitinase activity"/>
    <property type="evidence" value="ECO:0007669"/>
    <property type="project" value="TreeGrafter"/>
</dbReference>
<dbReference type="SMART" id="SM01179">
    <property type="entry name" value="DUF862"/>
    <property type="match status" value="1"/>
</dbReference>
<dbReference type="Proteomes" id="UP000515211">
    <property type="component" value="Chromosome 7"/>
</dbReference>
<evidence type="ECO:0000256" key="3">
    <source>
        <dbReference type="ARBA" id="ARBA00022801"/>
    </source>
</evidence>
<evidence type="ECO:0000256" key="1">
    <source>
        <dbReference type="ARBA" id="ARBA00008140"/>
    </source>
</evidence>
<dbReference type="InterPro" id="IPR008580">
    <property type="entry name" value="PPPDE_dom"/>
</dbReference>
<evidence type="ECO:0000313" key="5">
    <source>
        <dbReference type="Proteomes" id="UP000515211"/>
    </source>
</evidence>
<accession>A0A9C6T5B6</accession>
<protein>
    <submittedName>
        <fullName evidence="6">DeSI-like protein At4g17486</fullName>
    </submittedName>
</protein>
<proteinExistence type="inferred from homology"/>
<reference evidence="6" key="2">
    <citation type="submission" date="2025-08" db="UniProtKB">
        <authorList>
            <consortium name="RefSeq"/>
        </authorList>
    </citation>
    <scope>IDENTIFICATION</scope>
    <source>
        <tissue evidence="6">Whole plant</tissue>
    </source>
</reference>
<dbReference type="PANTHER" id="PTHR12378">
    <property type="entry name" value="DESUMOYLATING ISOPEPTIDASE"/>
    <property type="match status" value="1"/>
</dbReference>
<dbReference type="GO" id="GO:0006508">
    <property type="term" value="P:proteolysis"/>
    <property type="evidence" value="ECO:0007669"/>
    <property type="project" value="UniProtKB-KW"/>
</dbReference>
<sequence length="189" mass="21368">MGWRKGRRRKKRSSGCEPVYLNVYDVSPTNGYSYWLGLGVYHSGVEVYGVKYAFGAHESSWSGIFEGEPKKCEGFKFRKRVMIGKTGMGESEVKAVMEELGGEYRGNAYNLISKNCNHFSNAASRRLTGKSIPAWVNRLAKFGICCRCVVPPVRLDATMTTTHRTINCDNMTTCQLPAYRETLEPHQYK</sequence>
<gene>
    <name evidence="6" type="primary">LOC107459546</name>
</gene>